<feature type="transmembrane region" description="Helical" evidence="6">
    <location>
        <begin position="391"/>
        <end position="409"/>
    </location>
</feature>
<dbReference type="PANTHER" id="PTHR30250:SF11">
    <property type="entry name" value="O-ANTIGEN TRANSPORTER-RELATED"/>
    <property type="match status" value="1"/>
</dbReference>
<evidence type="ECO:0008006" key="9">
    <source>
        <dbReference type="Google" id="ProtNLM"/>
    </source>
</evidence>
<evidence type="ECO:0000256" key="3">
    <source>
        <dbReference type="ARBA" id="ARBA00022692"/>
    </source>
</evidence>
<organism evidence="7 8">
    <name type="scientific">Candidatus Taylorbacteria bacterium CG10_big_fil_rev_8_21_14_0_10_41_48</name>
    <dbReference type="NCBI Taxonomy" id="1975024"/>
    <lineage>
        <taxon>Bacteria</taxon>
        <taxon>Candidatus Tayloriibacteriota</taxon>
    </lineage>
</organism>
<feature type="transmembrane region" description="Helical" evidence="6">
    <location>
        <begin position="124"/>
        <end position="148"/>
    </location>
</feature>
<keyword evidence="2" id="KW-1003">Cell membrane</keyword>
<keyword evidence="3 6" id="KW-0812">Transmembrane</keyword>
<comment type="caution">
    <text evidence="7">The sequence shown here is derived from an EMBL/GenBank/DDBJ whole genome shotgun (WGS) entry which is preliminary data.</text>
</comment>
<feature type="transmembrane region" description="Helical" evidence="6">
    <location>
        <begin position="98"/>
        <end position="118"/>
    </location>
</feature>
<proteinExistence type="predicted"/>
<dbReference type="EMBL" id="PFEQ01000014">
    <property type="protein sequence ID" value="PJE73896.1"/>
    <property type="molecule type" value="Genomic_DNA"/>
</dbReference>
<dbReference type="AlphaFoldDB" id="A0A2M8LB93"/>
<feature type="transmembrane region" description="Helical" evidence="6">
    <location>
        <begin position="32"/>
        <end position="50"/>
    </location>
</feature>
<dbReference type="PANTHER" id="PTHR30250">
    <property type="entry name" value="PST FAMILY PREDICTED COLANIC ACID TRANSPORTER"/>
    <property type="match status" value="1"/>
</dbReference>
<name>A0A2M8LB93_9BACT</name>
<feature type="transmembrane region" description="Helical" evidence="6">
    <location>
        <begin position="160"/>
        <end position="178"/>
    </location>
</feature>
<dbReference type="InterPro" id="IPR050833">
    <property type="entry name" value="Poly_Biosynth_Transport"/>
</dbReference>
<evidence type="ECO:0000256" key="2">
    <source>
        <dbReference type="ARBA" id="ARBA00022475"/>
    </source>
</evidence>
<feature type="transmembrane region" description="Helical" evidence="6">
    <location>
        <begin position="184"/>
        <end position="202"/>
    </location>
</feature>
<sequence length="419" mass="46508">MVNRFLDKAQRLFRVDIRYVLKGNFWLNINRFASVANGIALSVAFAHLLTKEAYGTYAFALAVLGVFSAPQTTGLGSGILRGIGRGSESIIYEGMRRVLPWSLGGTLLLGGTAIYYYVMGNTDLSIIFGLGSIVLPVSVSIGVAKSFFSLKGDFKRLATFNLFRTPFMTIALVIAAWFTQSALVILITNIIGNIILGSFLYLSMKRVYKTEFSQPSTEKFNSRYAFHAGFLSMFGYLSEKLDSIILWKFLGGAPVAIYTYAMAPVRELRSLAENQSLLAIPKFIKKDFEEVRSNLAFRIKQIYIVVIPLILIYILVAPFIFKILFPQYLDSVWFSQLAALSLLSAPRRLISSAISAHQKIKESYIMIALPNIIRIVLAVSLIPLFGIKGAIGALLVSEVIDYGILGVLINRPHKNIQKP</sequence>
<feature type="transmembrane region" description="Helical" evidence="6">
    <location>
        <begin position="362"/>
        <end position="385"/>
    </location>
</feature>
<keyword evidence="4 6" id="KW-1133">Transmembrane helix</keyword>
<evidence type="ECO:0000256" key="5">
    <source>
        <dbReference type="ARBA" id="ARBA00023136"/>
    </source>
</evidence>
<protein>
    <recommendedName>
        <fullName evidence="9">Polysaccharide biosynthesis protein C-terminal domain-containing protein</fullName>
    </recommendedName>
</protein>
<evidence type="ECO:0000256" key="4">
    <source>
        <dbReference type="ARBA" id="ARBA00022989"/>
    </source>
</evidence>
<accession>A0A2M8LB93</accession>
<dbReference type="Pfam" id="PF13440">
    <property type="entry name" value="Polysacc_synt_3"/>
    <property type="match status" value="1"/>
</dbReference>
<evidence type="ECO:0000313" key="8">
    <source>
        <dbReference type="Proteomes" id="UP000228700"/>
    </source>
</evidence>
<dbReference type="GO" id="GO:0005886">
    <property type="term" value="C:plasma membrane"/>
    <property type="evidence" value="ECO:0007669"/>
    <property type="project" value="UniProtKB-SubCell"/>
</dbReference>
<feature type="transmembrane region" description="Helical" evidence="6">
    <location>
        <begin position="56"/>
        <end position="77"/>
    </location>
</feature>
<dbReference type="Proteomes" id="UP000228700">
    <property type="component" value="Unassembled WGS sequence"/>
</dbReference>
<gene>
    <name evidence="7" type="ORF">COV01_03580</name>
</gene>
<keyword evidence="5 6" id="KW-0472">Membrane</keyword>
<comment type="subcellular location">
    <subcellularLocation>
        <location evidence="1">Cell membrane</location>
        <topology evidence="1">Multi-pass membrane protein</topology>
    </subcellularLocation>
</comment>
<evidence type="ECO:0000256" key="6">
    <source>
        <dbReference type="SAM" id="Phobius"/>
    </source>
</evidence>
<feature type="transmembrane region" description="Helical" evidence="6">
    <location>
        <begin position="331"/>
        <end position="350"/>
    </location>
</feature>
<evidence type="ECO:0000256" key="1">
    <source>
        <dbReference type="ARBA" id="ARBA00004651"/>
    </source>
</evidence>
<reference evidence="8" key="1">
    <citation type="submission" date="2017-09" db="EMBL/GenBank/DDBJ databases">
        <title>Depth-based differentiation of microbial function through sediment-hosted aquifers and enrichment of novel symbionts in the deep terrestrial subsurface.</title>
        <authorList>
            <person name="Probst A.J."/>
            <person name="Ladd B."/>
            <person name="Jarett J.K."/>
            <person name="Geller-Mcgrath D.E."/>
            <person name="Sieber C.M.K."/>
            <person name="Emerson J.B."/>
            <person name="Anantharaman K."/>
            <person name="Thomas B.C."/>
            <person name="Malmstrom R."/>
            <person name="Stieglmeier M."/>
            <person name="Klingl A."/>
            <person name="Woyke T."/>
            <person name="Ryan C.M."/>
            <person name="Banfield J.F."/>
        </authorList>
    </citation>
    <scope>NUCLEOTIDE SEQUENCE [LARGE SCALE GENOMIC DNA]</scope>
</reference>
<evidence type="ECO:0000313" key="7">
    <source>
        <dbReference type="EMBL" id="PJE73896.1"/>
    </source>
</evidence>
<feature type="transmembrane region" description="Helical" evidence="6">
    <location>
        <begin position="302"/>
        <end position="325"/>
    </location>
</feature>